<dbReference type="GeneTree" id="ENSGT00940000167379"/>
<dbReference type="Proteomes" id="UP000264820">
    <property type="component" value="Unplaced"/>
</dbReference>
<organism evidence="1 2">
    <name type="scientific">Hippocampus comes</name>
    <name type="common">Tiger tail seahorse</name>
    <dbReference type="NCBI Taxonomy" id="109280"/>
    <lineage>
        <taxon>Eukaryota</taxon>
        <taxon>Metazoa</taxon>
        <taxon>Chordata</taxon>
        <taxon>Craniata</taxon>
        <taxon>Vertebrata</taxon>
        <taxon>Euteleostomi</taxon>
        <taxon>Actinopterygii</taxon>
        <taxon>Neopterygii</taxon>
        <taxon>Teleostei</taxon>
        <taxon>Neoteleostei</taxon>
        <taxon>Acanthomorphata</taxon>
        <taxon>Syngnathiaria</taxon>
        <taxon>Syngnathiformes</taxon>
        <taxon>Syngnathoidei</taxon>
        <taxon>Syngnathidae</taxon>
        <taxon>Hippocampus</taxon>
    </lineage>
</organism>
<evidence type="ECO:0000313" key="2">
    <source>
        <dbReference type="Proteomes" id="UP000264820"/>
    </source>
</evidence>
<reference evidence="1" key="2">
    <citation type="submission" date="2025-09" db="UniProtKB">
        <authorList>
            <consortium name="Ensembl"/>
        </authorList>
    </citation>
    <scope>IDENTIFICATION</scope>
</reference>
<reference evidence="1" key="1">
    <citation type="submission" date="2025-08" db="UniProtKB">
        <authorList>
            <consortium name="Ensembl"/>
        </authorList>
    </citation>
    <scope>IDENTIFICATION</scope>
</reference>
<accession>A0A3Q2XDS1</accession>
<protein>
    <submittedName>
        <fullName evidence="1">Cyclin C</fullName>
    </submittedName>
</protein>
<sequence length="51" mass="6266">MAGNFWQSSHYLQWVLDKQDLMKERQKDLKILSEEEYWKLQIFFANGVYLP</sequence>
<dbReference type="AlphaFoldDB" id="A0A3Q2XDS1"/>
<keyword evidence="2" id="KW-1185">Reference proteome</keyword>
<dbReference type="Gene3D" id="1.10.472.10">
    <property type="entry name" value="Cyclin-like"/>
    <property type="match status" value="2"/>
</dbReference>
<evidence type="ECO:0000313" key="1">
    <source>
        <dbReference type="Ensembl" id="ENSHCOP00000002273.1"/>
    </source>
</evidence>
<name>A0A3Q2XDS1_HIPCM</name>
<proteinExistence type="predicted"/>
<dbReference type="Ensembl" id="ENSHCOT00000010691.1">
    <property type="protein sequence ID" value="ENSHCOP00000002273.1"/>
    <property type="gene ID" value="ENSHCOG00000003389.1"/>
</dbReference>